<evidence type="ECO:0000256" key="3">
    <source>
        <dbReference type="ARBA" id="ARBA00013190"/>
    </source>
</evidence>
<dbReference type="Proteomes" id="UP000009328">
    <property type="component" value="Unassembled WGS sequence"/>
</dbReference>
<evidence type="ECO:0000313" key="12">
    <source>
        <dbReference type="Proteomes" id="UP000009328"/>
    </source>
</evidence>
<dbReference type="EC" id="1.1.1.1" evidence="3"/>
<evidence type="ECO:0000256" key="2">
    <source>
        <dbReference type="ARBA" id="ARBA00008072"/>
    </source>
</evidence>
<dbReference type="PROSITE" id="PS00059">
    <property type="entry name" value="ADH_ZINC"/>
    <property type="match status" value="1"/>
</dbReference>
<keyword evidence="5 9" id="KW-0862">Zinc</keyword>
<evidence type="ECO:0000256" key="8">
    <source>
        <dbReference type="ARBA" id="ARBA00049243"/>
    </source>
</evidence>
<evidence type="ECO:0000256" key="6">
    <source>
        <dbReference type="ARBA" id="ARBA00023002"/>
    </source>
</evidence>
<dbReference type="InterPro" id="IPR011032">
    <property type="entry name" value="GroES-like_sf"/>
</dbReference>
<dbReference type="EMBL" id="CAIF01000076">
    <property type="protein sequence ID" value="CCH43340.1"/>
    <property type="molecule type" value="Genomic_DNA"/>
</dbReference>
<evidence type="ECO:0000256" key="5">
    <source>
        <dbReference type="ARBA" id="ARBA00022833"/>
    </source>
</evidence>
<dbReference type="eggNOG" id="KOG0023">
    <property type="taxonomic scope" value="Eukaryota"/>
</dbReference>
<organism evidence="11 12">
    <name type="scientific">Wickerhamomyces ciferrii (strain ATCC 14091 / BCRC 22168 / CBS 111 / JCM 3599 / NBRC 0793 / NRRL Y-1031 F-60-10)</name>
    <name type="common">Yeast</name>
    <name type="synonym">Pichia ciferrii</name>
    <dbReference type="NCBI Taxonomy" id="1206466"/>
    <lineage>
        <taxon>Eukaryota</taxon>
        <taxon>Fungi</taxon>
        <taxon>Dikarya</taxon>
        <taxon>Ascomycota</taxon>
        <taxon>Saccharomycotina</taxon>
        <taxon>Saccharomycetes</taxon>
        <taxon>Phaffomycetales</taxon>
        <taxon>Wickerhamomycetaceae</taxon>
        <taxon>Wickerhamomyces</taxon>
    </lineage>
</organism>
<evidence type="ECO:0000256" key="4">
    <source>
        <dbReference type="ARBA" id="ARBA00022723"/>
    </source>
</evidence>
<dbReference type="SUPFAM" id="SSF50129">
    <property type="entry name" value="GroES-like"/>
    <property type="match status" value="1"/>
</dbReference>
<comment type="catalytic activity">
    <reaction evidence="8">
        <text>a primary alcohol + NAD(+) = an aldehyde + NADH + H(+)</text>
        <dbReference type="Rhea" id="RHEA:10736"/>
        <dbReference type="ChEBI" id="CHEBI:15378"/>
        <dbReference type="ChEBI" id="CHEBI:15734"/>
        <dbReference type="ChEBI" id="CHEBI:17478"/>
        <dbReference type="ChEBI" id="CHEBI:57540"/>
        <dbReference type="ChEBI" id="CHEBI:57945"/>
        <dbReference type="EC" id="1.1.1.1"/>
    </reaction>
</comment>
<accession>K0KE20</accession>
<dbReference type="InParanoid" id="K0KE20"/>
<dbReference type="Gene3D" id="3.90.180.10">
    <property type="entry name" value="Medium-chain alcohol dehydrogenases, catalytic domain"/>
    <property type="match status" value="1"/>
</dbReference>
<dbReference type="GO" id="GO:0005737">
    <property type="term" value="C:cytoplasm"/>
    <property type="evidence" value="ECO:0007669"/>
    <property type="project" value="TreeGrafter"/>
</dbReference>
<dbReference type="InterPro" id="IPR020843">
    <property type="entry name" value="ER"/>
</dbReference>
<dbReference type="PANTHER" id="PTHR42940:SF3">
    <property type="entry name" value="ALCOHOL DEHYDROGENASE 1-RELATED"/>
    <property type="match status" value="1"/>
</dbReference>
<dbReference type="FunFam" id="3.40.50.720:FF:000039">
    <property type="entry name" value="Alcohol dehydrogenase AdhP"/>
    <property type="match status" value="1"/>
</dbReference>
<reference evidence="11 12" key="1">
    <citation type="journal article" date="2012" name="Eukaryot. Cell">
        <title>Draft genome sequence of Wickerhamomyces ciferrii NRRL Y-1031 F-60-10.</title>
        <authorList>
            <person name="Schneider J."/>
            <person name="Andrea H."/>
            <person name="Blom J."/>
            <person name="Jaenicke S."/>
            <person name="Ruckert C."/>
            <person name="Schorsch C."/>
            <person name="Szczepanowski R."/>
            <person name="Farwick M."/>
            <person name="Goesmann A."/>
            <person name="Puhler A."/>
            <person name="Schaffer S."/>
            <person name="Tauch A."/>
            <person name="Kohler T."/>
            <person name="Brinkrolf K."/>
        </authorList>
    </citation>
    <scope>NUCLEOTIDE SEQUENCE [LARGE SCALE GENOMIC DNA]</scope>
    <source>
        <strain evidence="12">ATCC 14091 / BCRC 22168 / CBS 111 / JCM 3599 / NBRC 0793 / NRRL Y-1031 F-60-10</strain>
    </source>
</reference>
<dbReference type="SUPFAM" id="SSF51735">
    <property type="entry name" value="NAD(P)-binding Rossmann-fold domains"/>
    <property type="match status" value="1"/>
</dbReference>
<evidence type="ECO:0000259" key="10">
    <source>
        <dbReference type="SMART" id="SM00829"/>
    </source>
</evidence>
<comment type="caution">
    <text evidence="11">The sequence shown here is derived from an EMBL/GenBank/DDBJ whole genome shotgun (WGS) entry which is preliminary data.</text>
</comment>
<dbReference type="InterPro" id="IPR013154">
    <property type="entry name" value="ADH-like_N"/>
</dbReference>
<gene>
    <name evidence="11" type="primary">ADH5</name>
    <name evidence="11" type="ORF">BN7_2888</name>
</gene>
<keyword evidence="12" id="KW-1185">Reference proteome</keyword>
<name>K0KE20_WICCF</name>
<dbReference type="STRING" id="1206466.K0KE20"/>
<feature type="domain" description="Enoyl reductase (ER)" evidence="10">
    <location>
        <begin position="45"/>
        <end position="374"/>
    </location>
</feature>
<dbReference type="FunFam" id="3.90.180.10:FF:000002">
    <property type="entry name" value="Alcohol dehydrogenase AdhP"/>
    <property type="match status" value="1"/>
</dbReference>
<evidence type="ECO:0000313" key="11">
    <source>
        <dbReference type="EMBL" id="CCH43340.1"/>
    </source>
</evidence>
<sequence length="378" mass="40502">MFKLAIRSTRLAPRSTYIFRSLATASSTSPNIPATQKAIVFDQHGGPLQYKDIQVPKPGPNDILVNIKYTGVCNSDYHIWKGDWAIKPQLPLILGHEGAGVVVAKGENVSNFQIGDHAGIKWVNSTCQSCEFCQESHESSCPSQTNSGFSVQGTYQQYCLANADQAAHIPKDVDLAKAAPLLCAGLTVYKALRNANIRAGQTVAIIGAGGGLGSLAVQYGVAMGYRVIGIDASNKKEHVLSKGADAFVDFSSKVGVPEQVLELTEGKGPHAVINVSNSVQAYNEAITYVRPTGTVILVGLPQGGAKLESDIVMQTLRAVNIKGSVVGNRADTREALEFFRRGKVDSPVKIVGLSEAPDVFKLMEDRKIMGRYVLDTSK</sequence>
<dbReference type="GO" id="GO:0000947">
    <property type="term" value="P:amino acid catabolic process to alcohol via Ehrlich pathway"/>
    <property type="evidence" value="ECO:0007669"/>
    <property type="project" value="UniProtKB-ARBA"/>
</dbReference>
<dbReference type="AlphaFoldDB" id="K0KE20"/>
<evidence type="ECO:0000256" key="9">
    <source>
        <dbReference type="RuleBase" id="RU361277"/>
    </source>
</evidence>
<keyword evidence="7" id="KW-0520">NAD</keyword>
<dbReference type="SMART" id="SM00829">
    <property type="entry name" value="PKS_ER"/>
    <property type="match status" value="1"/>
</dbReference>
<dbReference type="Pfam" id="PF00107">
    <property type="entry name" value="ADH_zinc_N"/>
    <property type="match status" value="1"/>
</dbReference>
<keyword evidence="4 9" id="KW-0479">Metal-binding</keyword>
<protein>
    <recommendedName>
        <fullName evidence="3">alcohol dehydrogenase</fullName>
        <ecNumber evidence="3">1.1.1.1</ecNumber>
    </recommendedName>
</protein>
<dbReference type="GO" id="GO:0008270">
    <property type="term" value="F:zinc ion binding"/>
    <property type="evidence" value="ECO:0007669"/>
    <property type="project" value="InterPro"/>
</dbReference>
<evidence type="ECO:0000256" key="7">
    <source>
        <dbReference type="ARBA" id="ARBA00023027"/>
    </source>
</evidence>
<dbReference type="PANTHER" id="PTHR42940">
    <property type="entry name" value="ALCOHOL DEHYDROGENASE 1-RELATED"/>
    <property type="match status" value="1"/>
</dbReference>
<evidence type="ECO:0000256" key="1">
    <source>
        <dbReference type="ARBA" id="ARBA00001947"/>
    </source>
</evidence>
<dbReference type="CDD" id="cd08297">
    <property type="entry name" value="CAD3"/>
    <property type="match status" value="1"/>
</dbReference>
<dbReference type="InterPro" id="IPR002328">
    <property type="entry name" value="ADH_Zn_CS"/>
</dbReference>
<comment type="similarity">
    <text evidence="2 9">Belongs to the zinc-containing alcohol dehydrogenase family.</text>
</comment>
<dbReference type="GO" id="GO:0004022">
    <property type="term" value="F:alcohol dehydrogenase (NAD+) activity"/>
    <property type="evidence" value="ECO:0007669"/>
    <property type="project" value="UniProtKB-EC"/>
</dbReference>
<dbReference type="Pfam" id="PF08240">
    <property type="entry name" value="ADH_N"/>
    <property type="match status" value="1"/>
</dbReference>
<comment type="cofactor">
    <cofactor evidence="1 9">
        <name>Zn(2+)</name>
        <dbReference type="ChEBI" id="CHEBI:29105"/>
    </cofactor>
</comment>
<dbReference type="InterPro" id="IPR036291">
    <property type="entry name" value="NAD(P)-bd_dom_sf"/>
</dbReference>
<dbReference type="Gene3D" id="3.40.50.720">
    <property type="entry name" value="NAD(P)-binding Rossmann-like Domain"/>
    <property type="match status" value="1"/>
</dbReference>
<dbReference type="InterPro" id="IPR013149">
    <property type="entry name" value="ADH-like_C"/>
</dbReference>
<keyword evidence="6 11" id="KW-0560">Oxidoreductase</keyword>
<dbReference type="HOGENOM" id="CLU_026673_20_1_1"/>
<proteinExistence type="inferred from homology"/>